<organism evidence="1 2">
    <name type="scientific">Sporosarcina thermotolerans</name>
    <dbReference type="NCBI Taxonomy" id="633404"/>
    <lineage>
        <taxon>Bacteria</taxon>
        <taxon>Bacillati</taxon>
        <taxon>Bacillota</taxon>
        <taxon>Bacilli</taxon>
        <taxon>Bacillales</taxon>
        <taxon>Caryophanaceae</taxon>
        <taxon>Sporosarcina</taxon>
    </lineage>
</organism>
<reference evidence="1 2" key="1">
    <citation type="submission" date="2023-06" db="EMBL/GenBank/DDBJ databases">
        <title>Sporosarcina sp. nov., isolated from Korean traditional fermented seafood 'Jeotgal'.</title>
        <authorList>
            <person name="Yang A.I."/>
            <person name="Shin N.-R."/>
        </authorList>
    </citation>
    <scope>NUCLEOTIDE SEQUENCE [LARGE SCALE GENOMIC DNA]</scope>
    <source>
        <strain evidence="1 2">KCTC43456</strain>
    </source>
</reference>
<keyword evidence="2" id="KW-1185">Reference proteome</keyword>
<dbReference type="InterPro" id="IPR036916">
    <property type="entry name" value="Sda_sf"/>
</dbReference>
<evidence type="ECO:0000313" key="2">
    <source>
        <dbReference type="Proteomes" id="UP001271648"/>
    </source>
</evidence>
<dbReference type="GO" id="GO:0004860">
    <property type="term" value="F:protein kinase inhibitor activity"/>
    <property type="evidence" value="ECO:0007669"/>
    <property type="project" value="UniProtKB-KW"/>
</dbReference>
<comment type="caution">
    <text evidence="1">The sequence shown here is derived from an EMBL/GenBank/DDBJ whole genome shotgun (WGS) entry which is preliminary data.</text>
</comment>
<dbReference type="AlphaFoldDB" id="A0AAW9A7B8"/>
<name>A0AAW9A7B8_9BACL</name>
<protein>
    <submittedName>
        <fullName evidence="1">Sporulation histidine kinase inhibitor Sda</fullName>
    </submittedName>
</protein>
<gene>
    <name evidence="1" type="ORF">QTL97_07915</name>
</gene>
<dbReference type="Proteomes" id="UP001271648">
    <property type="component" value="Unassembled WGS sequence"/>
</dbReference>
<sequence length="55" mass="6309">MSRMSDDLLVEAYEQAIVLNLCPGFIILLEKEIQRRSLQHDIEPSQSTLKSSSFQ</sequence>
<dbReference type="EMBL" id="JAUBDJ010000004">
    <property type="protein sequence ID" value="MDW0116855.1"/>
    <property type="molecule type" value="Genomic_DNA"/>
</dbReference>
<dbReference type="SUPFAM" id="SSF100985">
    <property type="entry name" value="Sporulation inhibitor Sda"/>
    <property type="match status" value="1"/>
</dbReference>
<accession>A0AAW9A7B8</accession>
<dbReference type="InterPro" id="IPR015064">
    <property type="entry name" value="Sda"/>
</dbReference>
<proteinExistence type="predicted"/>
<dbReference type="RefSeq" id="WP_283732729.1">
    <property type="nucleotide sequence ID" value="NZ_JAUBDJ010000004.1"/>
</dbReference>
<keyword evidence="1" id="KW-0649">Protein kinase inhibitor</keyword>
<evidence type="ECO:0000313" key="1">
    <source>
        <dbReference type="EMBL" id="MDW0116855.1"/>
    </source>
</evidence>
<dbReference type="Pfam" id="PF08970">
    <property type="entry name" value="Sda"/>
    <property type="match status" value="1"/>
</dbReference>
<dbReference type="Gene3D" id="1.10.287.1100">
    <property type="entry name" value="Sporulation inhibitor A"/>
    <property type="match status" value="1"/>
</dbReference>